<proteinExistence type="predicted"/>
<accession>A0A084WRK4</accession>
<dbReference type="Proteomes" id="UP000030765">
    <property type="component" value="Unassembled WGS sequence"/>
</dbReference>
<keyword evidence="3" id="KW-1185">Reference proteome</keyword>
<gene>
    <name evidence="1" type="ORF">ZHAS_00021120</name>
</gene>
<organism evidence="1">
    <name type="scientific">Anopheles sinensis</name>
    <name type="common">Mosquito</name>
    <dbReference type="NCBI Taxonomy" id="74873"/>
    <lineage>
        <taxon>Eukaryota</taxon>
        <taxon>Metazoa</taxon>
        <taxon>Ecdysozoa</taxon>
        <taxon>Arthropoda</taxon>
        <taxon>Hexapoda</taxon>
        <taxon>Insecta</taxon>
        <taxon>Pterygota</taxon>
        <taxon>Neoptera</taxon>
        <taxon>Endopterygota</taxon>
        <taxon>Diptera</taxon>
        <taxon>Nematocera</taxon>
        <taxon>Culicoidea</taxon>
        <taxon>Culicidae</taxon>
        <taxon>Anophelinae</taxon>
        <taxon>Anopheles</taxon>
    </lineage>
</organism>
<protein>
    <submittedName>
        <fullName evidence="1 2">Uncharacterized protein</fullName>
    </submittedName>
</protein>
<evidence type="ECO:0000313" key="1">
    <source>
        <dbReference type="EMBL" id="KFB52848.1"/>
    </source>
</evidence>
<dbReference type="EMBL" id="KE525406">
    <property type="protein sequence ID" value="KFB52848.1"/>
    <property type="molecule type" value="Genomic_DNA"/>
</dbReference>
<dbReference type="EMBL" id="ATLV01026124">
    <property type="status" value="NOT_ANNOTATED_CDS"/>
    <property type="molecule type" value="Genomic_DNA"/>
</dbReference>
<sequence length="59" mass="6636">MWKRNNAVQCRANPHVNNLRSIPPLGTADLSTEDMTRHFRHPAVRFPLRSNSPGALDGD</sequence>
<dbReference type="AlphaFoldDB" id="A0A084WRK4"/>
<reference evidence="1 3" key="1">
    <citation type="journal article" date="2014" name="BMC Genomics">
        <title>Genome sequence of Anopheles sinensis provides insight into genetics basis of mosquito competence for malaria parasites.</title>
        <authorList>
            <person name="Zhou D."/>
            <person name="Zhang D."/>
            <person name="Ding G."/>
            <person name="Shi L."/>
            <person name="Hou Q."/>
            <person name="Ye Y."/>
            <person name="Xu Y."/>
            <person name="Zhou H."/>
            <person name="Xiong C."/>
            <person name="Li S."/>
            <person name="Yu J."/>
            <person name="Hong S."/>
            <person name="Yu X."/>
            <person name="Zou P."/>
            <person name="Chen C."/>
            <person name="Chang X."/>
            <person name="Wang W."/>
            <person name="Lv Y."/>
            <person name="Sun Y."/>
            <person name="Ma L."/>
            <person name="Shen B."/>
            <person name="Zhu C."/>
        </authorList>
    </citation>
    <scope>NUCLEOTIDE SEQUENCE [LARGE SCALE GENOMIC DNA]</scope>
</reference>
<reference evidence="2" key="2">
    <citation type="submission" date="2020-05" db="UniProtKB">
        <authorList>
            <consortium name="EnsemblMetazoa"/>
        </authorList>
    </citation>
    <scope>IDENTIFICATION</scope>
</reference>
<evidence type="ECO:0000313" key="3">
    <source>
        <dbReference type="Proteomes" id="UP000030765"/>
    </source>
</evidence>
<dbReference type="VEuPathDB" id="VectorBase:ASIC021120"/>
<name>A0A084WRK4_ANOSI</name>
<dbReference type="EnsemblMetazoa" id="ASIC021120-RA">
    <property type="protein sequence ID" value="ASIC021120-PA"/>
    <property type="gene ID" value="ASIC021120"/>
</dbReference>
<evidence type="ECO:0000313" key="2">
    <source>
        <dbReference type="EnsemblMetazoa" id="ASIC021120-PA"/>
    </source>
</evidence>